<evidence type="ECO:0000259" key="10">
    <source>
        <dbReference type="PROSITE" id="PS50075"/>
    </source>
</evidence>
<dbReference type="InterPro" id="IPR020807">
    <property type="entry name" value="PKS_DH"/>
</dbReference>
<feature type="active site" description="Proton donor; for dehydratase activity" evidence="9">
    <location>
        <position position="1128"/>
    </location>
</feature>
<evidence type="ECO:0000256" key="7">
    <source>
        <dbReference type="ARBA" id="ARBA00023268"/>
    </source>
</evidence>
<dbReference type="GO" id="GO:0004312">
    <property type="term" value="F:fatty acid synthase activity"/>
    <property type="evidence" value="ECO:0007669"/>
    <property type="project" value="TreeGrafter"/>
</dbReference>
<dbReference type="Pfam" id="PF22953">
    <property type="entry name" value="SpnB_Rossmann"/>
    <property type="match status" value="1"/>
</dbReference>
<dbReference type="InterPro" id="IPR049552">
    <property type="entry name" value="PKS_DH_N"/>
</dbReference>
<keyword evidence="8" id="KW-0012">Acyltransferase</keyword>
<dbReference type="Gene3D" id="3.10.129.110">
    <property type="entry name" value="Polyketide synthase dehydratase"/>
    <property type="match status" value="1"/>
</dbReference>
<evidence type="ECO:0000256" key="4">
    <source>
        <dbReference type="ARBA" id="ARBA00022553"/>
    </source>
</evidence>
<dbReference type="CDD" id="cd08956">
    <property type="entry name" value="KR_3_FAS_SDR_x"/>
    <property type="match status" value="1"/>
</dbReference>
<dbReference type="EMBL" id="JACHMN010000003">
    <property type="protein sequence ID" value="MBB5873479.1"/>
    <property type="molecule type" value="Genomic_DNA"/>
</dbReference>
<comment type="cofactor">
    <cofactor evidence="1">
        <name>pantetheine 4'-phosphate</name>
        <dbReference type="ChEBI" id="CHEBI:47942"/>
    </cofactor>
</comment>
<dbReference type="Gene3D" id="3.40.50.720">
    <property type="entry name" value="NAD(P)-binding Rossmann-like Domain"/>
    <property type="match status" value="1"/>
</dbReference>
<protein>
    <submittedName>
        <fullName evidence="13">Acyl transferase domain-containing protein/acyl carrier protein</fullName>
    </submittedName>
</protein>
<dbReference type="Pfam" id="PF00550">
    <property type="entry name" value="PP-binding"/>
    <property type="match status" value="1"/>
</dbReference>
<dbReference type="SUPFAM" id="SSF47336">
    <property type="entry name" value="ACP-like"/>
    <property type="match status" value="1"/>
</dbReference>
<dbReference type="InterPro" id="IPR055123">
    <property type="entry name" value="SpnB-like_Rossmann"/>
</dbReference>
<evidence type="ECO:0000256" key="5">
    <source>
        <dbReference type="ARBA" id="ARBA00022679"/>
    </source>
</evidence>
<dbReference type="InterPro" id="IPR050091">
    <property type="entry name" value="PKS_NRPS_Biosynth_Enz"/>
</dbReference>
<comment type="caution">
    <text evidence="13">The sequence shown here is derived from an EMBL/GenBank/DDBJ whole genome shotgun (WGS) entry which is preliminary data.</text>
</comment>
<evidence type="ECO:0000256" key="3">
    <source>
        <dbReference type="ARBA" id="ARBA00022450"/>
    </source>
</evidence>
<dbReference type="Pfam" id="PF02801">
    <property type="entry name" value="Ketoacyl-synt_C"/>
    <property type="match status" value="1"/>
</dbReference>
<dbReference type="Pfam" id="PF16197">
    <property type="entry name" value="KAsynt_C_assoc"/>
    <property type="match status" value="1"/>
</dbReference>
<dbReference type="SMART" id="SM00826">
    <property type="entry name" value="PKS_DH"/>
    <property type="match status" value="1"/>
</dbReference>
<feature type="region of interest" description="N-terminal hotdog fold" evidence="9">
    <location>
        <begin position="934"/>
        <end position="1055"/>
    </location>
</feature>
<dbReference type="CDD" id="cd00833">
    <property type="entry name" value="PKS"/>
    <property type="match status" value="1"/>
</dbReference>
<dbReference type="GO" id="GO:0033068">
    <property type="term" value="P:macrolide biosynthetic process"/>
    <property type="evidence" value="ECO:0007669"/>
    <property type="project" value="UniProtKB-ARBA"/>
</dbReference>
<dbReference type="InterPro" id="IPR001227">
    <property type="entry name" value="Ac_transferase_dom_sf"/>
</dbReference>
<keyword evidence="14" id="KW-1185">Reference proteome</keyword>
<dbReference type="Pfam" id="PF14765">
    <property type="entry name" value="PS-DH"/>
    <property type="match status" value="1"/>
</dbReference>
<dbReference type="InterPro" id="IPR049900">
    <property type="entry name" value="PKS_mFAS_DH"/>
</dbReference>
<dbReference type="InterPro" id="IPR014030">
    <property type="entry name" value="Ketoacyl_synth_N"/>
</dbReference>
<dbReference type="Pfam" id="PF08659">
    <property type="entry name" value="KR"/>
    <property type="match status" value="1"/>
</dbReference>
<dbReference type="InterPro" id="IPR015083">
    <property type="entry name" value="NorB/c/GfsB-D-like_docking"/>
</dbReference>
<dbReference type="InterPro" id="IPR016035">
    <property type="entry name" value="Acyl_Trfase/lysoPLipase"/>
</dbReference>
<dbReference type="InterPro" id="IPR018201">
    <property type="entry name" value="Ketoacyl_synth_AS"/>
</dbReference>
<name>A0A841C2E8_9ACTN</name>
<dbReference type="InterPro" id="IPR036291">
    <property type="entry name" value="NAD(P)-bd_dom_sf"/>
</dbReference>
<dbReference type="InterPro" id="IPR042104">
    <property type="entry name" value="PKS_dehydratase_sf"/>
</dbReference>
<dbReference type="PROSITE" id="PS52004">
    <property type="entry name" value="KS3_2"/>
    <property type="match status" value="1"/>
</dbReference>
<evidence type="ECO:0000259" key="12">
    <source>
        <dbReference type="PROSITE" id="PS52019"/>
    </source>
</evidence>
<dbReference type="InterPro" id="IPR006162">
    <property type="entry name" value="Ppantetheine_attach_site"/>
</dbReference>
<dbReference type="SMART" id="SM01294">
    <property type="entry name" value="PKS_PP_betabranch"/>
    <property type="match status" value="1"/>
</dbReference>
<sequence length="1853" mass="193628">MATEDKLREYLKRVTVDLTEARRRIAEVEESRHEPIAIIGMGCRFPGGVTSPDGLWDLIESKVDAIGPFPTDRGWDLEGLYDPDPEAQGKSYTRHGGFLYDAGDFDAGFFEMSPRGALATDPQHRLFLETTWEAFERAGIDPTSVQGSRTGVFAGIMYNDYAMRFNGAAPAGLEGVLLVSSAPSVLSGRVSYLFGLEGPAVTLDTACSSSLVAMHLAVQALRNGECSLAIAGASTLLATPDSYVEFCRQHALSPDGRCRAFSSSAAGAAWSEGVGTLLLERLSDAQRNGRRILAVIRGSAVNQDGRSNGMTAPNGPAQERVIRQALADAGLDTRDVDVVEGHGTGTTLGDPIEAQALIATYGHNRLADQPLWLGSVKSNIGHTQATAGIAGVIKMVEGMRRGVMPPTLHADEPTTHVDWSAGSVRLLNEAREWTRHGRPRRSGISSFGISGTNAHVILEEGPEPLSPLVDAPPFDHTGPVAWVVSARSEQSLREQASRLHAFATADETVRPVDVAYSLATSRALFKQRAIILGHDRESLLANLGDYLRDAPTAEVVAGSAREKSKAAFLFTGQGGQRIGMGRELYAAFPVFAAALDEACDAIDAHLDRPLREVMWADPDSPDALLLNETCYTQPALFAYEVAAFALLDSIGVTPDLVAGHSVGEFAAAHVAGVFSLADAARLIVLRGRLMHSLDTPGAMVAIEATEAEVLASLAGHGPLVGIAAVNGPTSIVVSGDEQACLAIAEHWRELGRRTRRLSVSHAFHSPLMEPMIDEFATELKSVAFTAPRIPAVTNLVGAHDDLTWSDAAYWVEQIRHAVMFRDTIAEIESRGVSTYLEVGPDAVLSGMAAQCVSVPDASVIALHRRQLAEPDGLFSGLAKACVAGVAVDWAALFSTGTGIGADLPVYAFDRERFWLEPPSRGADVTAVGLRGVDHLMLGAAVEVGDAGGIVLTGRLSLADFPWLADHMVAGTIVVPGTAVVDILIEAGAQVGCADIEELMFEAPLVLPPTDSLFVQVVIDGGEAGTARPVRVFSRSGDGGWVRCASGVLVPATATVTACEWAATWPPTGGTAIDVADGYGALADVGYEYGPAFRGISGVWSRGEELFAEVIVPEGLDIKGFGLHPAVLDSAFHPLMLTAASSTLRLPFVFRGVRLAASGASVLRVRLTQSGDDVTVEAADGSGGLVFGIDQLRVRTVSAESLSAASTETGPVSYWLDWTAVTGAPGGDAARWASIGTLVPGLAVSVGAPGGAQSLRSLTPQASAEFPDLDTLVAAVTGGRPAPDYVAVSTLEGGGDVLGAIRTVTGRVLELVQRWIADPRFATSKLVFLTRDAAGPDASDIVGASVWGLVRAAQAEHPGKFVLADLPAGFTDWSALAGAIAADEPQLAVRGDAVLAPRLAKRDVPVAAEGVLDPNGTVLVTGGTGGLGALVAEHLITTHGVRHLVLASRRGPAGPGAAELVARLGELGGQAEVVACDVADRASLAALLAAVPADRPLVGVVHTAGVLDDTTVEGLSPQRLDTVFRPKIDAAWHLHELTRDLPLTMFMLFSSIAGVLGNAGQGNYASANVVLDGLAALRRQQGLPAVSVAWGLWDNETSMAGALSGADIARMARSGIAPLRTQQGLELFDLALNAPEPLLVAAKWDNGGLAARADGGALPPVLRGLVRAPRRAAAGAATTAGSSALVAKLSALPEAGGRRMLVDLVRGHVAAVLAHPSVDAVDVDKAFSELGFDSLTAVELRNRLDQESGLRLPATLAFDHPTVTALAGHLYRTLAPAPPSAEDTLRASLDRVGQLLPDGDDVTRDKLIAIMHSTLARWGAGSSSLADAVEAEAVAAKVGSASDEEIFAFIDSEF</sequence>
<evidence type="ECO:0000256" key="9">
    <source>
        <dbReference type="PROSITE-ProRule" id="PRU01363"/>
    </source>
</evidence>
<dbReference type="PROSITE" id="PS50075">
    <property type="entry name" value="CARRIER"/>
    <property type="match status" value="1"/>
</dbReference>
<evidence type="ECO:0000313" key="13">
    <source>
        <dbReference type="EMBL" id="MBB5873479.1"/>
    </source>
</evidence>
<dbReference type="InterPro" id="IPR016036">
    <property type="entry name" value="Malonyl_transacylase_ACP-bd"/>
</dbReference>
<keyword evidence="3" id="KW-0596">Phosphopantetheine</keyword>
<feature type="domain" description="Carrier" evidence="10">
    <location>
        <begin position="1698"/>
        <end position="1773"/>
    </location>
</feature>
<dbReference type="PANTHER" id="PTHR43775:SF51">
    <property type="entry name" value="INACTIVE PHENOLPHTHIOCEROL SYNTHESIS POLYKETIDE SYNTHASE TYPE I PKS1-RELATED"/>
    <property type="match status" value="1"/>
</dbReference>
<dbReference type="PROSITE" id="PS52019">
    <property type="entry name" value="PKS_MFAS_DH"/>
    <property type="match status" value="1"/>
</dbReference>
<dbReference type="Pfam" id="PF08990">
    <property type="entry name" value="Docking"/>
    <property type="match status" value="1"/>
</dbReference>
<dbReference type="PANTHER" id="PTHR43775">
    <property type="entry name" value="FATTY ACID SYNTHASE"/>
    <property type="match status" value="1"/>
</dbReference>
<dbReference type="Gene3D" id="3.40.366.10">
    <property type="entry name" value="Malonyl-Coenzyme A Acyl Carrier Protein, domain 2"/>
    <property type="match status" value="1"/>
</dbReference>
<keyword evidence="7" id="KW-0511">Multifunctional enzyme</keyword>
<accession>A0A841C2E8</accession>
<dbReference type="InterPro" id="IPR049551">
    <property type="entry name" value="PKS_DH_C"/>
</dbReference>
<feature type="region of interest" description="C-terminal hotdog fold" evidence="9">
    <location>
        <begin position="1069"/>
        <end position="1202"/>
    </location>
</feature>
<dbReference type="FunFam" id="1.10.1200.10:FF:000007">
    <property type="entry name" value="Probable polyketide synthase pks17"/>
    <property type="match status" value="1"/>
</dbReference>
<dbReference type="FunFam" id="3.40.47.10:FF:000019">
    <property type="entry name" value="Polyketide synthase type I"/>
    <property type="match status" value="1"/>
</dbReference>
<organism evidence="13 14">
    <name type="scientific">Allocatelliglobosispora scoriae</name>
    <dbReference type="NCBI Taxonomy" id="643052"/>
    <lineage>
        <taxon>Bacteria</taxon>
        <taxon>Bacillati</taxon>
        <taxon>Actinomycetota</taxon>
        <taxon>Actinomycetes</taxon>
        <taxon>Micromonosporales</taxon>
        <taxon>Micromonosporaceae</taxon>
        <taxon>Allocatelliglobosispora</taxon>
    </lineage>
</organism>
<dbReference type="InterPro" id="IPR032821">
    <property type="entry name" value="PKS_assoc"/>
</dbReference>
<proteinExistence type="predicted"/>
<dbReference type="InterPro" id="IPR020841">
    <property type="entry name" value="PKS_Beta-ketoAc_synthase_dom"/>
</dbReference>
<dbReference type="Gene3D" id="1.10.1200.10">
    <property type="entry name" value="ACP-like"/>
    <property type="match status" value="1"/>
</dbReference>
<dbReference type="SMART" id="SM00823">
    <property type="entry name" value="PKS_PP"/>
    <property type="match status" value="1"/>
</dbReference>
<gene>
    <name evidence="13" type="ORF">F4553_006913</name>
</gene>
<dbReference type="Pfam" id="PF00698">
    <property type="entry name" value="Acyl_transf_1"/>
    <property type="match status" value="1"/>
</dbReference>
<dbReference type="SUPFAM" id="SSF51735">
    <property type="entry name" value="NAD(P)-binding Rossmann-fold domains"/>
    <property type="match status" value="2"/>
</dbReference>
<evidence type="ECO:0000313" key="14">
    <source>
        <dbReference type="Proteomes" id="UP000587527"/>
    </source>
</evidence>
<dbReference type="GO" id="GO:0006633">
    <property type="term" value="P:fatty acid biosynthetic process"/>
    <property type="evidence" value="ECO:0007669"/>
    <property type="project" value="InterPro"/>
</dbReference>
<dbReference type="PROSITE" id="PS00012">
    <property type="entry name" value="PHOSPHOPANTETHEINE"/>
    <property type="match status" value="1"/>
</dbReference>
<dbReference type="SUPFAM" id="SSF55048">
    <property type="entry name" value="Probable ACP-binding domain of malonyl-CoA ACP transacylase"/>
    <property type="match status" value="1"/>
</dbReference>
<dbReference type="SUPFAM" id="SSF52151">
    <property type="entry name" value="FabD/lysophospholipase-like"/>
    <property type="match status" value="1"/>
</dbReference>
<dbReference type="InterPro" id="IPR036736">
    <property type="entry name" value="ACP-like_sf"/>
</dbReference>
<feature type="domain" description="Ketosynthase family 3 (KS3)" evidence="11">
    <location>
        <begin position="33"/>
        <end position="460"/>
    </location>
</feature>
<dbReference type="InterPro" id="IPR014043">
    <property type="entry name" value="Acyl_transferase_dom"/>
</dbReference>
<dbReference type="InterPro" id="IPR009081">
    <property type="entry name" value="PP-bd_ACP"/>
</dbReference>
<dbReference type="SUPFAM" id="SSF101173">
    <property type="entry name" value="Docking domain B of the erythromycin polyketide synthase (DEBS)"/>
    <property type="match status" value="1"/>
</dbReference>
<keyword evidence="4" id="KW-0597">Phosphoprotein</keyword>
<evidence type="ECO:0000256" key="1">
    <source>
        <dbReference type="ARBA" id="ARBA00001957"/>
    </source>
</evidence>
<dbReference type="Gene3D" id="3.30.70.3290">
    <property type="match status" value="1"/>
</dbReference>
<dbReference type="SUPFAM" id="SSF53901">
    <property type="entry name" value="Thiolase-like"/>
    <property type="match status" value="1"/>
</dbReference>
<evidence type="ECO:0000256" key="6">
    <source>
        <dbReference type="ARBA" id="ARBA00023194"/>
    </source>
</evidence>
<dbReference type="InterPro" id="IPR016039">
    <property type="entry name" value="Thiolase-like"/>
</dbReference>
<comment type="pathway">
    <text evidence="2">Antibiotic biosynthesis.</text>
</comment>
<dbReference type="InterPro" id="IPR020806">
    <property type="entry name" value="PKS_PP-bd"/>
</dbReference>
<reference evidence="13 14" key="1">
    <citation type="submission" date="2020-08" db="EMBL/GenBank/DDBJ databases">
        <title>Sequencing the genomes of 1000 actinobacteria strains.</title>
        <authorList>
            <person name="Klenk H.-P."/>
        </authorList>
    </citation>
    <scope>NUCLEOTIDE SEQUENCE [LARGE SCALE GENOMIC DNA]</scope>
    <source>
        <strain evidence="13 14">DSM 45362</strain>
    </source>
</reference>
<dbReference type="SMART" id="SM00822">
    <property type="entry name" value="PKS_KR"/>
    <property type="match status" value="1"/>
</dbReference>
<dbReference type="Pfam" id="PF00109">
    <property type="entry name" value="ketoacyl-synt"/>
    <property type="match status" value="1"/>
</dbReference>
<dbReference type="Gene3D" id="3.40.47.10">
    <property type="match status" value="1"/>
</dbReference>
<dbReference type="GO" id="GO:0004315">
    <property type="term" value="F:3-oxoacyl-[acyl-carrier-protein] synthase activity"/>
    <property type="evidence" value="ECO:0007669"/>
    <property type="project" value="InterPro"/>
</dbReference>
<dbReference type="Proteomes" id="UP000587527">
    <property type="component" value="Unassembled WGS sequence"/>
</dbReference>
<evidence type="ECO:0000256" key="8">
    <source>
        <dbReference type="ARBA" id="ARBA00023315"/>
    </source>
</evidence>
<dbReference type="InterPro" id="IPR036299">
    <property type="entry name" value="Polyketide_synth_docking_sf"/>
</dbReference>
<dbReference type="SMART" id="SM00825">
    <property type="entry name" value="PKS_KS"/>
    <property type="match status" value="1"/>
</dbReference>
<evidence type="ECO:0000259" key="11">
    <source>
        <dbReference type="PROSITE" id="PS52004"/>
    </source>
</evidence>
<dbReference type="SMART" id="SM00827">
    <property type="entry name" value="PKS_AT"/>
    <property type="match status" value="1"/>
</dbReference>
<evidence type="ECO:0000256" key="2">
    <source>
        <dbReference type="ARBA" id="ARBA00004792"/>
    </source>
</evidence>
<dbReference type="InterPro" id="IPR014031">
    <property type="entry name" value="Ketoacyl_synth_C"/>
</dbReference>
<dbReference type="InterPro" id="IPR013968">
    <property type="entry name" value="PKS_KR"/>
</dbReference>
<dbReference type="Pfam" id="PF21089">
    <property type="entry name" value="PKS_DH_N"/>
    <property type="match status" value="1"/>
</dbReference>
<keyword evidence="5 13" id="KW-0808">Transferase</keyword>
<dbReference type="GO" id="GO:0031177">
    <property type="term" value="F:phosphopantetheine binding"/>
    <property type="evidence" value="ECO:0007669"/>
    <property type="project" value="InterPro"/>
</dbReference>
<dbReference type="InterPro" id="IPR057326">
    <property type="entry name" value="KR_dom"/>
</dbReference>
<dbReference type="PROSITE" id="PS00606">
    <property type="entry name" value="KS3_1"/>
    <property type="match status" value="1"/>
</dbReference>
<feature type="domain" description="PKS/mFAS DH" evidence="12">
    <location>
        <begin position="934"/>
        <end position="1202"/>
    </location>
</feature>
<feature type="active site" description="Proton acceptor; for dehydratase activity" evidence="9">
    <location>
        <position position="966"/>
    </location>
</feature>
<keyword evidence="6" id="KW-0045">Antibiotic biosynthesis</keyword>